<evidence type="ECO:0000313" key="1">
    <source>
        <dbReference type="EMBL" id="KAJ3643593.1"/>
    </source>
</evidence>
<reference evidence="1" key="1">
    <citation type="journal article" date="2023" name="G3 (Bethesda)">
        <title>Whole genome assemblies of Zophobas morio and Tenebrio molitor.</title>
        <authorList>
            <person name="Kaur S."/>
            <person name="Stinson S.A."/>
            <person name="diCenzo G.C."/>
        </authorList>
    </citation>
    <scope>NUCLEOTIDE SEQUENCE</scope>
    <source>
        <strain evidence="1">QUZm001</strain>
    </source>
</reference>
<keyword evidence="2" id="KW-1185">Reference proteome</keyword>
<dbReference type="EMBL" id="JALNTZ010000008">
    <property type="protein sequence ID" value="KAJ3643593.1"/>
    <property type="molecule type" value="Genomic_DNA"/>
</dbReference>
<sequence>MFLKTPASENEKYNFPSTSKICDNTTAEHQEANETEHAKIINYIPSELRCEKDENVAAKENTPTENYSDDYDFFKRPDVMELNMFFNHHPVSCHPKKSNRIAF</sequence>
<protein>
    <submittedName>
        <fullName evidence="1">Uncharacterized protein</fullName>
    </submittedName>
</protein>
<organism evidence="1 2">
    <name type="scientific">Zophobas morio</name>
    <dbReference type="NCBI Taxonomy" id="2755281"/>
    <lineage>
        <taxon>Eukaryota</taxon>
        <taxon>Metazoa</taxon>
        <taxon>Ecdysozoa</taxon>
        <taxon>Arthropoda</taxon>
        <taxon>Hexapoda</taxon>
        <taxon>Insecta</taxon>
        <taxon>Pterygota</taxon>
        <taxon>Neoptera</taxon>
        <taxon>Endopterygota</taxon>
        <taxon>Coleoptera</taxon>
        <taxon>Polyphaga</taxon>
        <taxon>Cucujiformia</taxon>
        <taxon>Tenebrionidae</taxon>
        <taxon>Zophobas</taxon>
    </lineage>
</organism>
<comment type="caution">
    <text evidence="1">The sequence shown here is derived from an EMBL/GenBank/DDBJ whole genome shotgun (WGS) entry which is preliminary data.</text>
</comment>
<proteinExistence type="predicted"/>
<dbReference type="AlphaFoldDB" id="A0AA38HTR5"/>
<accession>A0AA38HTR5</accession>
<dbReference type="Proteomes" id="UP001168821">
    <property type="component" value="Unassembled WGS sequence"/>
</dbReference>
<evidence type="ECO:0000313" key="2">
    <source>
        <dbReference type="Proteomes" id="UP001168821"/>
    </source>
</evidence>
<gene>
    <name evidence="1" type="ORF">Zmor_026294</name>
</gene>
<name>A0AA38HTR5_9CUCU</name>